<comment type="caution">
    <text evidence="6">The sequence shown here is derived from an EMBL/GenBank/DDBJ whole genome shotgun (WGS) entry which is preliminary data.</text>
</comment>
<keyword evidence="2" id="KW-0813">Transport</keyword>
<dbReference type="PANTHER" id="PTHR42711">
    <property type="entry name" value="ABC TRANSPORTER ATP-BINDING PROTEIN"/>
    <property type="match status" value="1"/>
</dbReference>
<reference evidence="7" key="1">
    <citation type="journal article" date="2019" name="Int. J. Syst. Evol. Microbiol.">
        <title>The Global Catalogue of Microorganisms (GCM) 10K type strain sequencing project: providing services to taxonomists for standard genome sequencing and annotation.</title>
        <authorList>
            <consortium name="The Broad Institute Genomics Platform"/>
            <consortium name="The Broad Institute Genome Sequencing Center for Infectious Disease"/>
            <person name="Wu L."/>
            <person name="Ma J."/>
        </authorList>
    </citation>
    <scope>NUCLEOTIDE SEQUENCE [LARGE SCALE GENOMIC DNA]</scope>
    <source>
        <strain evidence="7">JCM 31486</strain>
    </source>
</reference>
<keyword evidence="4 6" id="KW-0067">ATP-binding</keyword>
<feature type="non-terminal residue" evidence="6">
    <location>
        <position position="1"/>
    </location>
</feature>
<evidence type="ECO:0000256" key="4">
    <source>
        <dbReference type="ARBA" id="ARBA00022840"/>
    </source>
</evidence>
<evidence type="ECO:0000256" key="2">
    <source>
        <dbReference type="ARBA" id="ARBA00022448"/>
    </source>
</evidence>
<organism evidence="6 7">
    <name type="scientific">Kibdelosporangium lantanae</name>
    <dbReference type="NCBI Taxonomy" id="1497396"/>
    <lineage>
        <taxon>Bacteria</taxon>
        <taxon>Bacillati</taxon>
        <taxon>Actinomycetota</taxon>
        <taxon>Actinomycetes</taxon>
        <taxon>Pseudonocardiales</taxon>
        <taxon>Pseudonocardiaceae</taxon>
        <taxon>Kibdelosporangium</taxon>
    </lineage>
</organism>
<dbReference type="PANTHER" id="PTHR42711:SF18">
    <property type="entry name" value="ABC TRANSPORTER, ATP-BINDING PROTEIN"/>
    <property type="match status" value="1"/>
</dbReference>
<protein>
    <submittedName>
        <fullName evidence="6">ABC transporter ATP-binding protein</fullName>
    </submittedName>
</protein>
<comment type="subcellular location">
    <subcellularLocation>
        <location evidence="1">Cell membrane</location>
        <topology evidence="1">Peripheral membrane protein</topology>
    </subcellularLocation>
</comment>
<evidence type="ECO:0000256" key="3">
    <source>
        <dbReference type="ARBA" id="ARBA00022741"/>
    </source>
</evidence>
<evidence type="ECO:0000256" key="1">
    <source>
        <dbReference type="ARBA" id="ARBA00004202"/>
    </source>
</evidence>
<dbReference type="InterPro" id="IPR027417">
    <property type="entry name" value="P-loop_NTPase"/>
</dbReference>
<dbReference type="SUPFAM" id="SSF52540">
    <property type="entry name" value="P-loop containing nucleoside triphosphate hydrolases"/>
    <property type="match status" value="1"/>
</dbReference>
<gene>
    <name evidence="6" type="ORF">ACFQ1S_27425</name>
</gene>
<keyword evidence="7" id="KW-1185">Reference proteome</keyword>
<dbReference type="GO" id="GO:0005524">
    <property type="term" value="F:ATP binding"/>
    <property type="evidence" value="ECO:0007669"/>
    <property type="project" value="UniProtKB-KW"/>
</dbReference>
<dbReference type="Gene3D" id="3.40.50.300">
    <property type="entry name" value="P-loop containing nucleotide triphosphate hydrolases"/>
    <property type="match status" value="1"/>
</dbReference>
<sequence>LRGEDRTVLLTTHDMAEAEALCDRVTLMDQGEVLTTDTPRAVAALLGGHQRIEAHGAPVAVDETLTTLTGVVRVIRQPGGELYVETESATATRVVLDRLIALGVTELSSGPPRLEDTYLRLFRRAGMAVPE</sequence>
<evidence type="ECO:0000313" key="7">
    <source>
        <dbReference type="Proteomes" id="UP001597045"/>
    </source>
</evidence>
<evidence type="ECO:0000256" key="5">
    <source>
        <dbReference type="ARBA" id="ARBA00023251"/>
    </source>
</evidence>
<accession>A0ABW3MIT1</accession>
<dbReference type="InterPro" id="IPR050763">
    <property type="entry name" value="ABC_transporter_ATP-binding"/>
</dbReference>
<dbReference type="EMBL" id="JBHTIS010001917">
    <property type="protein sequence ID" value="MFD1049000.1"/>
    <property type="molecule type" value="Genomic_DNA"/>
</dbReference>
<dbReference type="Proteomes" id="UP001597045">
    <property type="component" value="Unassembled WGS sequence"/>
</dbReference>
<proteinExistence type="predicted"/>
<keyword evidence="5" id="KW-0046">Antibiotic resistance</keyword>
<keyword evidence="3" id="KW-0547">Nucleotide-binding</keyword>
<name>A0ABW3MIT1_9PSEU</name>
<evidence type="ECO:0000313" key="6">
    <source>
        <dbReference type="EMBL" id="MFD1049000.1"/>
    </source>
</evidence>